<name>A0ABW5R199_9BACL</name>
<gene>
    <name evidence="2" type="ORF">ACFSW5_19995</name>
</gene>
<organism evidence="2 3">
    <name type="scientific">Paenibacillus thailandensis</name>
    <dbReference type="NCBI Taxonomy" id="393250"/>
    <lineage>
        <taxon>Bacteria</taxon>
        <taxon>Bacillati</taxon>
        <taxon>Bacillota</taxon>
        <taxon>Bacilli</taxon>
        <taxon>Bacillales</taxon>
        <taxon>Paenibacillaceae</taxon>
        <taxon>Paenibacillus</taxon>
    </lineage>
</organism>
<reference evidence="3" key="1">
    <citation type="journal article" date="2019" name="Int. J. Syst. Evol. Microbiol.">
        <title>The Global Catalogue of Microorganisms (GCM) 10K type strain sequencing project: providing services to taxonomists for standard genome sequencing and annotation.</title>
        <authorList>
            <consortium name="The Broad Institute Genomics Platform"/>
            <consortium name="The Broad Institute Genome Sequencing Center for Infectious Disease"/>
            <person name="Wu L."/>
            <person name="Ma J."/>
        </authorList>
    </citation>
    <scope>NUCLEOTIDE SEQUENCE [LARGE SCALE GENOMIC DNA]</scope>
    <source>
        <strain evidence="3">TISTR 1827</strain>
    </source>
</reference>
<evidence type="ECO:0000313" key="3">
    <source>
        <dbReference type="Proteomes" id="UP001597493"/>
    </source>
</evidence>
<protein>
    <submittedName>
        <fullName evidence="2">Uncharacterized protein</fullName>
    </submittedName>
</protein>
<accession>A0ABW5R199</accession>
<comment type="caution">
    <text evidence="2">The sequence shown here is derived from an EMBL/GenBank/DDBJ whole genome shotgun (WGS) entry which is preliminary data.</text>
</comment>
<evidence type="ECO:0000313" key="2">
    <source>
        <dbReference type="EMBL" id="MFD2662544.1"/>
    </source>
</evidence>
<feature type="region of interest" description="Disordered" evidence="1">
    <location>
        <begin position="1"/>
        <end position="38"/>
    </location>
</feature>
<dbReference type="RefSeq" id="WP_379276977.1">
    <property type="nucleotide sequence ID" value="NZ_JBHUMY010000029.1"/>
</dbReference>
<sequence>MDRSKGKAEGPAAKEASDPDLEGNPEADSFGAEWTSPSTKNLSHMMRQVLCCFRMGKTIGSGTYLFYRFKHIHSE</sequence>
<evidence type="ECO:0000256" key="1">
    <source>
        <dbReference type="SAM" id="MobiDB-lite"/>
    </source>
</evidence>
<keyword evidence="3" id="KW-1185">Reference proteome</keyword>
<dbReference type="Proteomes" id="UP001597493">
    <property type="component" value="Unassembled WGS sequence"/>
</dbReference>
<proteinExistence type="predicted"/>
<dbReference type="EMBL" id="JBHUMY010000029">
    <property type="protein sequence ID" value="MFD2662544.1"/>
    <property type="molecule type" value="Genomic_DNA"/>
</dbReference>